<evidence type="ECO:0000313" key="2">
    <source>
        <dbReference type="Proteomes" id="UP000821865"/>
    </source>
</evidence>
<proteinExistence type="predicted"/>
<dbReference type="EMBL" id="CM023470">
    <property type="protein sequence ID" value="KAH7979184.1"/>
    <property type="molecule type" value="Genomic_DNA"/>
</dbReference>
<accession>A0ACB8DYM1</accession>
<dbReference type="Proteomes" id="UP000821865">
    <property type="component" value="Chromosome 1"/>
</dbReference>
<keyword evidence="2" id="KW-1185">Reference proteome</keyword>
<organism evidence="1 2">
    <name type="scientific">Dermacentor silvarum</name>
    <name type="common">Tick</name>
    <dbReference type="NCBI Taxonomy" id="543639"/>
    <lineage>
        <taxon>Eukaryota</taxon>
        <taxon>Metazoa</taxon>
        <taxon>Ecdysozoa</taxon>
        <taxon>Arthropoda</taxon>
        <taxon>Chelicerata</taxon>
        <taxon>Arachnida</taxon>
        <taxon>Acari</taxon>
        <taxon>Parasitiformes</taxon>
        <taxon>Ixodida</taxon>
        <taxon>Ixodoidea</taxon>
        <taxon>Ixodidae</taxon>
        <taxon>Rhipicephalinae</taxon>
        <taxon>Dermacentor</taxon>
    </lineage>
</organism>
<reference evidence="1" key="1">
    <citation type="submission" date="2020-05" db="EMBL/GenBank/DDBJ databases">
        <title>Large-scale comparative analyses of tick genomes elucidate their genetic diversity and vector capacities.</title>
        <authorList>
            <person name="Jia N."/>
            <person name="Wang J."/>
            <person name="Shi W."/>
            <person name="Du L."/>
            <person name="Sun Y."/>
            <person name="Zhan W."/>
            <person name="Jiang J."/>
            <person name="Wang Q."/>
            <person name="Zhang B."/>
            <person name="Ji P."/>
            <person name="Sakyi L.B."/>
            <person name="Cui X."/>
            <person name="Yuan T."/>
            <person name="Jiang B."/>
            <person name="Yang W."/>
            <person name="Lam T.T.-Y."/>
            <person name="Chang Q."/>
            <person name="Ding S."/>
            <person name="Wang X."/>
            <person name="Zhu J."/>
            <person name="Ruan X."/>
            <person name="Zhao L."/>
            <person name="Wei J."/>
            <person name="Que T."/>
            <person name="Du C."/>
            <person name="Cheng J."/>
            <person name="Dai P."/>
            <person name="Han X."/>
            <person name="Huang E."/>
            <person name="Gao Y."/>
            <person name="Liu J."/>
            <person name="Shao H."/>
            <person name="Ye R."/>
            <person name="Li L."/>
            <person name="Wei W."/>
            <person name="Wang X."/>
            <person name="Wang C."/>
            <person name="Yang T."/>
            <person name="Huo Q."/>
            <person name="Li W."/>
            <person name="Guo W."/>
            <person name="Chen H."/>
            <person name="Zhou L."/>
            <person name="Ni X."/>
            <person name="Tian J."/>
            <person name="Zhou Y."/>
            <person name="Sheng Y."/>
            <person name="Liu T."/>
            <person name="Pan Y."/>
            <person name="Xia L."/>
            <person name="Li J."/>
            <person name="Zhao F."/>
            <person name="Cao W."/>
        </authorList>
    </citation>
    <scope>NUCLEOTIDE SEQUENCE</scope>
    <source>
        <strain evidence="1">Dsil-2018</strain>
    </source>
</reference>
<comment type="caution">
    <text evidence="1">The sequence shown here is derived from an EMBL/GenBank/DDBJ whole genome shotgun (WGS) entry which is preliminary data.</text>
</comment>
<sequence>MLARHAKLNGGAERGTPAASSRPKRSAATAQIPTDNDSELAQDTMDMDDQAIETQVGSVADAEEEFLSPDEVVQGESTRDDDAEEILPREDDEAKNAPDDSGVRDGGEGNSCDARTPAERAKRGGASARNRRRTRAAPLPRKDIKMIMRPKPGLAVKELITYEVAQAIERASGDPETCNSDNFLLRLRNGSNIFIASTPHEQVAEKILKIKTLDLNGTEHAIKTYITTPEGYLKGVIHGLEREILEGEFLSNLRVRTQGVTMVQALMLAKSETAVITFDVPIVPRFVC</sequence>
<gene>
    <name evidence="1" type="ORF">HPB49_008608</name>
</gene>
<name>A0ACB8DYM1_DERSI</name>
<evidence type="ECO:0000313" key="1">
    <source>
        <dbReference type="EMBL" id="KAH7979184.1"/>
    </source>
</evidence>
<protein>
    <submittedName>
        <fullName evidence="1">Uncharacterized protein</fullName>
    </submittedName>
</protein>